<organism evidence="2 3">
    <name type="scientific">Actinocorallia longicatena</name>
    <dbReference type="NCBI Taxonomy" id="111803"/>
    <lineage>
        <taxon>Bacteria</taxon>
        <taxon>Bacillati</taxon>
        <taxon>Actinomycetota</taxon>
        <taxon>Actinomycetes</taxon>
        <taxon>Streptosporangiales</taxon>
        <taxon>Thermomonosporaceae</taxon>
        <taxon>Actinocorallia</taxon>
    </lineage>
</organism>
<feature type="chain" id="PRO_5045942446" evidence="1">
    <location>
        <begin position="24"/>
        <end position="159"/>
    </location>
</feature>
<reference evidence="3" key="1">
    <citation type="journal article" date="2019" name="Int. J. Syst. Evol. Microbiol.">
        <title>The Global Catalogue of Microorganisms (GCM) 10K type strain sequencing project: providing services to taxonomists for standard genome sequencing and annotation.</title>
        <authorList>
            <consortium name="The Broad Institute Genomics Platform"/>
            <consortium name="The Broad Institute Genome Sequencing Center for Infectious Disease"/>
            <person name="Wu L."/>
            <person name="Ma J."/>
        </authorList>
    </citation>
    <scope>NUCLEOTIDE SEQUENCE [LARGE SCALE GENOMIC DNA]</scope>
    <source>
        <strain evidence="3">JCM 9377</strain>
    </source>
</reference>
<accession>A0ABP6PZF0</accession>
<keyword evidence="1" id="KW-0732">Signal</keyword>
<evidence type="ECO:0000256" key="1">
    <source>
        <dbReference type="SAM" id="SignalP"/>
    </source>
</evidence>
<keyword evidence="3" id="KW-1185">Reference proteome</keyword>
<comment type="caution">
    <text evidence="2">The sequence shown here is derived from an EMBL/GenBank/DDBJ whole genome shotgun (WGS) entry which is preliminary data.</text>
</comment>
<feature type="signal peptide" evidence="1">
    <location>
        <begin position="1"/>
        <end position="23"/>
    </location>
</feature>
<sequence>MRKSTVIAAALVLALAVQLPADAAAKGSFGKKGGYNGVRIHMTLKQAKATGKLKTTPFSGQCMHAAFKSKKYRSPVGVLFSRKYGLVAIGAPAKARTPRGIGVGSTIKQVKKAYPRLKIGFSFDQVPVPGHKTVRYGFQVVKGKVTVMWLMATKQDCAS</sequence>
<proteinExistence type="predicted"/>
<dbReference type="EMBL" id="BAAAUV010000001">
    <property type="protein sequence ID" value="GAA3194072.1"/>
    <property type="molecule type" value="Genomic_DNA"/>
</dbReference>
<gene>
    <name evidence="2" type="ORF">GCM10010468_03680</name>
</gene>
<evidence type="ECO:0000313" key="3">
    <source>
        <dbReference type="Proteomes" id="UP001501237"/>
    </source>
</evidence>
<name>A0ABP6PZF0_9ACTN</name>
<dbReference type="Proteomes" id="UP001501237">
    <property type="component" value="Unassembled WGS sequence"/>
</dbReference>
<dbReference type="RefSeq" id="WP_344821368.1">
    <property type="nucleotide sequence ID" value="NZ_BAAAUV010000001.1"/>
</dbReference>
<protein>
    <submittedName>
        <fullName evidence="2">Uncharacterized protein</fullName>
    </submittedName>
</protein>
<evidence type="ECO:0000313" key="2">
    <source>
        <dbReference type="EMBL" id="GAA3194072.1"/>
    </source>
</evidence>